<evidence type="ECO:0000313" key="2">
    <source>
        <dbReference type="Proteomes" id="UP000269689"/>
    </source>
</evidence>
<dbReference type="InterPro" id="IPR046574">
    <property type="entry name" value="DUF6634"/>
</dbReference>
<evidence type="ECO:0000313" key="1">
    <source>
        <dbReference type="EMBL" id="RPE67414.1"/>
    </source>
</evidence>
<comment type="caution">
    <text evidence="1">The sequence shown here is derived from an EMBL/GenBank/DDBJ whole genome shotgun (WGS) entry which is preliminary data.</text>
</comment>
<dbReference type="RefSeq" id="WP_123792856.1">
    <property type="nucleotide sequence ID" value="NZ_RKQK01000002.1"/>
</dbReference>
<dbReference type="OrthoDB" id="7870532at2"/>
<dbReference type="AlphaFoldDB" id="A0A3N4V395"/>
<proteinExistence type="predicted"/>
<organism evidence="1 2">
    <name type="scientific">Pacificibacter maritimus</name>
    <dbReference type="NCBI Taxonomy" id="762213"/>
    <lineage>
        <taxon>Bacteria</taxon>
        <taxon>Pseudomonadati</taxon>
        <taxon>Pseudomonadota</taxon>
        <taxon>Alphaproteobacteria</taxon>
        <taxon>Rhodobacterales</taxon>
        <taxon>Roseobacteraceae</taxon>
        <taxon>Pacificibacter</taxon>
    </lineage>
</organism>
<dbReference type="Proteomes" id="UP000269689">
    <property type="component" value="Unassembled WGS sequence"/>
</dbReference>
<dbReference type="Pfam" id="PF20339">
    <property type="entry name" value="DUF6634"/>
    <property type="match status" value="1"/>
</dbReference>
<dbReference type="EMBL" id="RKQK01000002">
    <property type="protein sequence ID" value="RPE67414.1"/>
    <property type="molecule type" value="Genomic_DNA"/>
</dbReference>
<protein>
    <submittedName>
        <fullName evidence="1">Uncharacterized protein</fullName>
    </submittedName>
</protein>
<reference evidence="1 2" key="1">
    <citation type="submission" date="2018-11" db="EMBL/GenBank/DDBJ databases">
        <title>Genomic Encyclopedia of Type Strains, Phase IV (KMG-IV): sequencing the most valuable type-strain genomes for metagenomic binning, comparative biology and taxonomic classification.</title>
        <authorList>
            <person name="Goeker M."/>
        </authorList>
    </citation>
    <scope>NUCLEOTIDE SEQUENCE [LARGE SCALE GENOMIC DNA]</scope>
    <source>
        <strain evidence="1 2">DSM 104731</strain>
    </source>
</reference>
<accession>A0A3N4V395</accession>
<gene>
    <name evidence="1" type="ORF">EDD53_1823</name>
</gene>
<sequence length="205" mass="22260">MDPNDDDIALLQRLAEVADTDSHSWRNFGEVAKDDISEALMAELVGLAPFMKLQPDSDGRFCMSAAEWMKVYHAAKTAIFERMRHRSFELALSGPGDLSNAPTLKLWLPVRSSVGHGVALVGLVSGHPFVGDGWIRTSPLCGLDGNGDWARSTSRWYGLMEPSTPEVLRKATGLKPDAIARAALSLPEALARLAEAQNEEGFLAT</sequence>
<keyword evidence="2" id="KW-1185">Reference proteome</keyword>
<name>A0A3N4V395_9RHOB</name>